<evidence type="ECO:0000256" key="1">
    <source>
        <dbReference type="ARBA" id="ARBA00022741"/>
    </source>
</evidence>
<evidence type="ECO:0000313" key="8">
    <source>
        <dbReference type="Proteomes" id="UP001055437"/>
    </source>
</evidence>
<dbReference type="EMBL" id="CP099799">
    <property type="protein sequence ID" value="USS02391.1"/>
    <property type="molecule type" value="Genomic_DNA"/>
</dbReference>
<protein>
    <submittedName>
        <fullName evidence="6">ATP cone domain-containing protein</fullName>
    </submittedName>
</protein>
<dbReference type="AlphaFoldDB" id="A0A9N7PKL0"/>
<dbReference type="InterPro" id="IPR005144">
    <property type="entry name" value="ATP-cone_dom"/>
</dbReference>
<dbReference type="GeneID" id="303562146"/>
<dbReference type="EMBL" id="CP023671">
    <property type="protein sequence ID" value="AYE35775.1"/>
    <property type="molecule type" value="Genomic_DNA"/>
</dbReference>
<dbReference type="GO" id="GO:0005524">
    <property type="term" value="F:ATP binding"/>
    <property type="evidence" value="ECO:0007669"/>
    <property type="project" value="UniProtKB-UniRule"/>
</dbReference>
<evidence type="ECO:0000313" key="6">
    <source>
        <dbReference type="EMBL" id="USS02391.1"/>
    </source>
</evidence>
<keyword evidence="2 3" id="KW-0067">ATP-binding</keyword>
<dbReference type="RefSeq" id="WP_066678919.1">
    <property type="nucleotide sequence ID" value="NZ_CABMIZ010000056.1"/>
</dbReference>
<evidence type="ECO:0000259" key="4">
    <source>
        <dbReference type="PROSITE" id="PS51161"/>
    </source>
</evidence>
<name>A0A9N7PKL0_CLOSE</name>
<reference evidence="6" key="2">
    <citation type="submission" date="2022-06" db="EMBL/GenBank/DDBJ databases">
        <authorList>
            <person name="Holder M.E."/>
            <person name="Ajami N.J."/>
            <person name="Petrosino J.F."/>
        </authorList>
    </citation>
    <scope>NUCLEOTIDE SEQUENCE</scope>
    <source>
        <strain evidence="6">RMA 8861</strain>
    </source>
</reference>
<proteinExistence type="predicted"/>
<organism evidence="5 7">
    <name type="scientific">Clostridium septicum</name>
    <dbReference type="NCBI Taxonomy" id="1504"/>
    <lineage>
        <taxon>Bacteria</taxon>
        <taxon>Bacillati</taxon>
        <taxon>Bacillota</taxon>
        <taxon>Clostridia</taxon>
        <taxon>Eubacteriales</taxon>
        <taxon>Clostridiaceae</taxon>
        <taxon>Clostridium</taxon>
    </lineage>
</organism>
<dbReference type="PROSITE" id="PS51161">
    <property type="entry name" value="ATP_CONE"/>
    <property type="match status" value="1"/>
</dbReference>
<dbReference type="Pfam" id="PF03477">
    <property type="entry name" value="ATP-cone"/>
    <property type="match status" value="1"/>
</dbReference>
<dbReference type="Proteomes" id="UP000280586">
    <property type="component" value="Chromosome"/>
</dbReference>
<dbReference type="OrthoDB" id="1955101at2"/>
<reference evidence="5 7" key="1">
    <citation type="submission" date="2017-09" db="EMBL/GenBank/DDBJ databases">
        <authorList>
            <person name="Thomas P."/>
            <person name="Seyboldt C."/>
        </authorList>
    </citation>
    <scope>NUCLEOTIDE SEQUENCE [LARGE SCALE GENOMIC DNA]</scope>
    <source>
        <strain evidence="5 7">DSM 7534</strain>
    </source>
</reference>
<dbReference type="KEGG" id="csep:CP523_15760"/>
<evidence type="ECO:0000313" key="7">
    <source>
        <dbReference type="Proteomes" id="UP000280586"/>
    </source>
</evidence>
<evidence type="ECO:0000256" key="3">
    <source>
        <dbReference type="PROSITE-ProRule" id="PRU00492"/>
    </source>
</evidence>
<sequence>MEILKKNGKKEEFSSKKLITSIENAGRDADTILNESDLNMLKKDIIKTLEQIREKTEITSSYEIIGVVIDTLKKEGFRNIIKTYIRYDK</sequence>
<gene>
    <name evidence="5" type="ORF">CP523_15760</name>
    <name evidence="6" type="ORF">NH397_08250</name>
</gene>
<keyword evidence="8" id="KW-1185">Reference proteome</keyword>
<feature type="domain" description="ATP-cone" evidence="4">
    <location>
        <begin position="1"/>
        <end position="89"/>
    </location>
</feature>
<accession>A0A9N7PKL0</accession>
<keyword evidence="1 3" id="KW-0547">Nucleotide-binding</keyword>
<evidence type="ECO:0000256" key="2">
    <source>
        <dbReference type="ARBA" id="ARBA00022840"/>
    </source>
</evidence>
<dbReference type="Proteomes" id="UP001055437">
    <property type="component" value="Chromosome"/>
</dbReference>
<evidence type="ECO:0000313" key="5">
    <source>
        <dbReference type="EMBL" id="AYE35775.1"/>
    </source>
</evidence>